<proteinExistence type="predicted"/>
<name>A0A151MXN7_ALLMI</name>
<keyword evidence="3" id="KW-1185">Reference proteome</keyword>
<dbReference type="Proteomes" id="UP000050525">
    <property type="component" value="Unassembled WGS sequence"/>
</dbReference>
<feature type="compositionally biased region" description="Basic and acidic residues" evidence="1">
    <location>
        <begin position="74"/>
        <end position="86"/>
    </location>
</feature>
<evidence type="ECO:0000313" key="3">
    <source>
        <dbReference type="Proteomes" id="UP000050525"/>
    </source>
</evidence>
<sequence length="156" mass="16316">MSAFATWPGCPRQPPPSSRRYKGFCILQRLSSILRAVGKSQDTNSEKMGTIACISLCLLGCLTLHQSSASESQLHSELDPVAKETSRVGSPEPLAHQVASSSPSGELGIGPEEIALLAAPGVGETESPGLEELGQTVLLPHAAEGGCRDPQAWDPS</sequence>
<evidence type="ECO:0000256" key="1">
    <source>
        <dbReference type="SAM" id="MobiDB-lite"/>
    </source>
</evidence>
<gene>
    <name evidence="2" type="ORF">Y1Q_0004682</name>
</gene>
<organism evidence="2 3">
    <name type="scientific">Alligator mississippiensis</name>
    <name type="common">American alligator</name>
    <dbReference type="NCBI Taxonomy" id="8496"/>
    <lineage>
        <taxon>Eukaryota</taxon>
        <taxon>Metazoa</taxon>
        <taxon>Chordata</taxon>
        <taxon>Craniata</taxon>
        <taxon>Vertebrata</taxon>
        <taxon>Euteleostomi</taxon>
        <taxon>Archelosauria</taxon>
        <taxon>Archosauria</taxon>
        <taxon>Crocodylia</taxon>
        <taxon>Alligatoridae</taxon>
        <taxon>Alligatorinae</taxon>
        <taxon>Alligator</taxon>
    </lineage>
</organism>
<dbReference type="AlphaFoldDB" id="A0A151MXN7"/>
<reference evidence="2 3" key="1">
    <citation type="journal article" date="2012" name="Genome Biol.">
        <title>Sequencing three crocodilian genomes to illuminate the evolution of archosaurs and amniotes.</title>
        <authorList>
            <person name="St John J.A."/>
            <person name="Braun E.L."/>
            <person name="Isberg S.R."/>
            <person name="Miles L.G."/>
            <person name="Chong A.Y."/>
            <person name="Gongora J."/>
            <person name="Dalzell P."/>
            <person name="Moran C."/>
            <person name="Bed'hom B."/>
            <person name="Abzhanov A."/>
            <person name="Burgess S.C."/>
            <person name="Cooksey A.M."/>
            <person name="Castoe T.A."/>
            <person name="Crawford N.G."/>
            <person name="Densmore L.D."/>
            <person name="Drew J.C."/>
            <person name="Edwards S.V."/>
            <person name="Faircloth B.C."/>
            <person name="Fujita M.K."/>
            <person name="Greenwold M.J."/>
            <person name="Hoffmann F.G."/>
            <person name="Howard J.M."/>
            <person name="Iguchi T."/>
            <person name="Janes D.E."/>
            <person name="Khan S.Y."/>
            <person name="Kohno S."/>
            <person name="de Koning A.J."/>
            <person name="Lance S.L."/>
            <person name="McCarthy F.M."/>
            <person name="McCormack J.E."/>
            <person name="Merchant M.E."/>
            <person name="Peterson D.G."/>
            <person name="Pollock D.D."/>
            <person name="Pourmand N."/>
            <person name="Raney B.J."/>
            <person name="Roessler K.A."/>
            <person name="Sanford J.R."/>
            <person name="Sawyer R.H."/>
            <person name="Schmidt C.J."/>
            <person name="Triplett E.W."/>
            <person name="Tuberville T.D."/>
            <person name="Venegas-Anaya M."/>
            <person name="Howard J.T."/>
            <person name="Jarvis E.D."/>
            <person name="Guillette L.J.Jr."/>
            <person name="Glenn T.C."/>
            <person name="Green R.E."/>
            <person name="Ray D.A."/>
        </authorList>
    </citation>
    <scope>NUCLEOTIDE SEQUENCE [LARGE SCALE GENOMIC DNA]</scope>
    <source>
        <strain evidence="2">KSC_2009_1</strain>
    </source>
</reference>
<comment type="caution">
    <text evidence="2">The sequence shown here is derived from an EMBL/GenBank/DDBJ whole genome shotgun (WGS) entry which is preliminary data.</text>
</comment>
<feature type="region of interest" description="Disordered" evidence="1">
    <location>
        <begin position="69"/>
        <end position="106"/>
    </location>
</feature>
<accession>A0A151MXN7</accession>
<protein>
    <submittedName>
        <fullName evidence="2">Uncharacterized protein</fullName>
    </submittedName>
</protein>
<dbReference type="EMBL" id="AKHW03004710">
    <property type="protein sequence ID" value="KYO29225.1"/>
    <property type="molecule type" value="Genomic_DNA"/>
</dbReference>
<evidence type="ECO:0000313" key="2">
    <source>
        <dbReference type="EMBL" id="KYO29225.1"/>
    </source>
</evidence>